<evidence type="ECO:0000313" key="2">
    <source>
        <dbReference type="EMBL" id="PIZ48128.1"/>
    </source>
</evidence>
<dbReference type="InterPro" id="IPR014710">
    <property type="entry name" value="RmlC-like_jellyroll"/>
</dbReference>
<protein>
    <recommendedName>
        <fullName evidence="1">Cupin type-2 domain-containing protein</fullName>
    </recommendedName>
</protein>
<dbReference type="Gene3D" id="2.60.120.10">
    <property type="entry name" value="Jelly Rolls"/>
    <property type="match status" value="1"/>
</dbReference>
<dbReference type="Proteomes" id="UP000228920">
    <property type="component" value="Unassembled WGS sequence"/>
</dbReference>
<gene>
    <name evidence="2" type="ORF">COY32_00505</name>
</gene>
<proteinExistence type="predicted"/>
<evidence type="ECO:0000313" key="3">
    <source>
        <dbReference type="Proteomes" id="UP000228920"/>
    </source>
</evidence>
<sequence length="112" mass="12760">MIFSKIGNKYNLAEVDKKLGEKYWSPIDVAYINDWVLRAAAVKGEFHWHTHNDDEFFLIYKGKITIQTENGNVELSEGEGYVVPKGVKHCPIAKERAVVLLLEPKKLNTKGD</sequence>
<dbReference type="PANTHER" id="PTHR36114">
    <property type="entry name" value="16.7 KDA PROTEIN IN WHIE LOCUS"/>
    <property type="match status" value="1"/>
</dbReference>
<dbReference type="Pfam" id="PF07883">
    <property type="entry name" value="Cupin_2"/>
    <property type="match status" value="1"/>
</dbReference>
<dbReference type="SUPFAM" id="SSF51182">
    <property type="entry name" value="RmlC-like cupins"/>
    <property type="match status" value="1"/>
</dbReference>
<dbReference type="InterPro" id="IPR052044">
    <property type="entry name" value="PKS_Associated_Protein"/>
</dbReference>
<name>A0A2M7TLU4_UNCKA</name>
<dbReference type="CDD" id="cd02226">
    <property type="entry name" value="cupin_YdbB-like"/>
    <property type="match status" value="1"/>
</dbReference>
<dbReference type="InterPro" id="IPR013096">
    <property type="entry name" value="Cupin_2"/>
</dbReference>
<evidence type="ECO:0000259" key="1">
    <source>
        <dbReference type="Pfam" id="PF07883"/>
    </source>
</evidence>
<dbReference type="EMBL" id="PFNL01000012">
    <property type="protein sequence ID" value="PIZ48128.1"/>
    <property type="molecule type" value="Genomic_DNA"/>
</dbReference>
<feature type="domain" description="Cupin type-2" evidence="1">
    <location>
        <begin position="43"/>
        <end position="99"/>
    </location>
</feature>
<accession>A0A2M7TLU4</accession>
<dbReference type="PANTHER" id="PTHR36114:SF1">
    <property type="entry name" value="16.7 KDA PROTEIN IN WHIE LOCUS"/>
    <property type="match status" value="1"/>
</dbReference>
<comment type="caution">
    <text evidence="2">The sequence shown here is derived from an EMBL/GenBank/DDBJ whole genome shotgun (WGS) entry which is preliminary data.</text>
</comment>
<dbReference type="InterPro" id="IPR011051">
    <property type="entry name" value="RmlC_Cupin_sf"/>
</dbReference>
<reference evidence="3" key="1">
    <citation type="submission" date="2017-09" db="EMBL/GenBank/DDBJ databases">
        <title>Depth-based differentiation of microbial function through sediment-hosted aquifers and enrichment of novel symbionts in the deep terrestrial subsurface.</title>
        <authorList>
            <person name="Probst A.J."/>
            <person name="Ladd B."/>
            <person name="Jarett J.K."/>
            <person name="Geller-Mcgrath D.E."/>
            <person name="Sieber C.M.K."/>
            <person name="Emerson J.B."/>
            <person name="Anantharaman K."/>
            <person name="Thomas B.C."/>
            <person name="Malmstrom R."/>
            <person name="Stieglmeier M."/>
            <person name="Klingl A."/>
            <person name="Woyke T."/>
            <person name="Ryan C.M."/>
            <person name="Banfield J.F."/>
        </authorList>
    </citation>
    <scope>NUCLEOTIDE SEQUENCE [LARGE SCALE GENOMIC DNA]</scope>
</reference>
<dbReference type="AlphaFoldDB" id="A0A2M7TLU4"/>
<organism evidence="2 3">
    <name type="scientific">candidate division WWE3 bacterium CG_4_10_14_0_2_um_filter_41_14</name>
    <dbReference type="NCBI Taxonomy" id="1975072"/>
    <lineage>
        <taxon>Bacteria</taxon>
        <taxon>Katanobacteria</taxon>
    </lineage>
</organism>